<keyword evidence="13" id="KW-1185">Reference proteome</keyword>
<proteinExistence type="inferred from homology"/>
<evidence type="ECO:0000256" key="4">
    <source>
        <dbReference type="ARBA" id="ARBA00022618"/>
    </source>
</evidence>
<comment type="similarity">
    <text evidence="2 9">Belongs to the SPC25 family.</text>
</comment>
<evidence type="ECO:0000313" key="12">
    <source>
        <dbReference type="EMBL" id="CAK9014416.1"/>
    </source>
</evidence>
<dbReference type="CDD" id="cd23784">
    <property type="entry name" value="RWD_Spc25"/>
    <property type="match status" value="1"/>
</dbReference>
<dbReference type="Proteomes" id="UP001642464">
    <property type="component" value="Unassembled WGS sequence"/>
</dbReference>
<keyword evidence="4 9" id="KW-0132">Cell division</keyword>
<gene>
    <name evidence="12" type="ORF">SCF082_LOCUS12321</name>
</gene>
<accession>A0ABP0JJ48</accession>
<keyword evidence="6 10" id="KW-0175">Coiled coil</keyword>
<dbReference type="PANTHER" id="PTHR14281">
    <property type="entry name" value="KINETOCHORE PROTEIN SPC25-RELATED"/>
    <property type="match status" value="1"/>
</dbReference>
<evidence type="ECO:0000256" key="5">
    <source>
        <dbReference type="ARBA" id="ARBA00022776"/>
    </source>
</evidence>
<keyword evidence="9" id="KW-0539">Nucleus</keyword>
<feature type="coiled-coil region" evidence="10">
    <location>
        <begin position="59"/>
        <end position="86"/>
    </location>
</feature>
<evidence type="ECO:0000256" key="6">
    <source>
        <dbReference type="ARBA" id="ARBA00023054"/>
    </source>
</evidence>
<comment type="function">
    <text evidence="9">Acts as a component of the essential kinetochore-associated NDC80 complex, which is required for chromosome segregation and spindle checkpoint activity.</text>
</comment>
<evidence type="ECO:0000259" key="11">
    <source>
        <dbReference type="Pfam" id="PF08234"/>
    </source>
</evidence>
<comment type="subcellular location">
    <subcellularLocation>
        <location evidence="1">Chromosome</location>
        <location evidence="1">Centromere</location>
    </subcellularLocation>
    <subcellularLocation>
        <location evidence="9">Nucleus</location>
    </subcellularLocation>
    <subcellularLocation>
        <location evidence="9">Chromosome</location>
        <location evidence="9">Centromere</location>
        <location evidence="9">Kinetochore</location>
    </subcellularLocation>
</comment>
<comment type="caution">
    <text evidence="12">The sequence shown here is derived from an EMBL/GenBank/DDBJ whole genome shotgun (WGS) entry which is preliminary data.</text>
</comment>
<reference evidence="12 13" key="1">
    <citation type="submission" date="2024-02" db="EMBL/GenBank/DDBJ databases">
        <authorList>
            <person name="Chen Y."/>
            <person name="Shah S."/>
            <person name="Dougan E. K."/>
            <person name="Thang M."/>
            <person name="Chan C."/>
        </authorList>
    </citation>
    <scope>NUCLEOTIDE SEQUENCE [LARGE SCALE GENOMIC DNA]</scope>
</reference>
<evidence type="ECO:0000256" key="1">
    <source>
        <dbReference type="ARBA" id="ARBA00004584"/>
    </source>
</evidence>
<evidence type="ECO:0000256" key="3">
    <source>
        <dbReference type="ARBA" id="ARBA00022454"/>
    </source>
</evidence>
<evidence type="ECO:0000256" key="9">
    <source>
        <dbReference type="RuleBase" id="RU367150"/>
    </source>
</evidence>
<dbReference type="Gene3D" id="3.30.457.50">
    <property type="entry name" value="Chromosome segregation protein Spc25"/>
    <property type="match status" value="1"/>
</dbReference>
<keyword evidence="9" id="KW-0995">Kinetochore</keyword>
<feature type="non-terminal residue" evidence="12">
    <location>
        <position position="1"/>
    </location>
</feature>
<dbReference type="EMBL" id="CAXAMM010007480">
    <property type="protein sequence ID" value="CAK9014416.1"/>
    <property type="molecule type" value="Genomic_DNA"/>
</dbReference>
<dbReference type="InterPro" id="IPR045143">
    <property type="entry name" value="Spc25"/>
</dbReference>
<evidence type="ECO:0000256" key="10">
    <source>
        <dbReference type="SAM" id="Coils"/>
    </source>
</evidence>
<comment type="subunit">
    <text evidence="9">Component of the NDC80 complex.</text>
</comment>
<dbReference type="PANTHER" id="PTHR14281:SF0">
    <property type="entry name" value="KINETOCHORE PROTEIN SPC25"/>
    <property type="match status" value="1"/>
</dbReference>
<evidence type="ECO:0000256" key="2">
    <source>
        <dbReference type="ARBA" id="ARBA00006379"/>
    </source>
</evidence>
<evidence type="ECO:0000256" key="8">
    <source>
        <dbReference type="ARBA" id="ARBA00023328"/>
    </source>
</evidence>
<evidence type="ECO:0000313" key="13">
    <source>
        <dbReference type="Proteomes" id="UP001642464"/>
    </source>
</evidence>
<dbReference type="InterPro" id="IPR013255">
    <property type="entry name" value="Spc25_C"/>
</dbReference>
<organism evidence="12 13">
    <name type="scientific">Durusdinium trenchii</name>
    <dbReference type="NCBI Taxonomy" id="1381693"/>
    <lineage>
        <taxon>Eukaryota</taxon>
        <taxon>Sar</taxon>
        <taxon>Alveolata</taxon>
        <taxon>Dinophyceae</taxon>
        <taxon>Suessiales</taxon>
        <taxon>Symbiodiniaceae</taxon>
        <taxon>Durusdinium</taxon>
    </lineage>
</organism>
<keyword evidence="8 9" id="KW-0137">Centromere</keyword>
<feature type="domain" description="Chromosome segregation protein Spc25 C-terminal" evidence="11">
    <location>
        <begin position="114"/>
        <end position="184"/>
    </location>
</feature>
<evidence type="ECO:0000256" key="7">
    <source>
        <dbReference type="ARBA" id="ARBA00023306"/>
    </source>
</evidence>
<keyword evidence="7 9" id="KW-0131">Cell cycle</keyword>
<keyword evidence="5 9" id="KW-0498">Mitosis</keyword>
<name>A0ABP0JJ48_9DINO</name>
<sequence>QEILKEEDVLEDLQADLATVEELTEAARGFREEGAQLGEAVLQCMKSAGDRAEVVTKAKEILRSAKADYQKELEAEEQRFAEQKEASRLQHLKIEAFLQRYSCCLGLEITRVCAQTIRLCFTLIDKADTSREFTLVLGLSKEGYVASNCNPEVPELPELLERLNEDSTNVAAVPRFVCGLRRAFARIAA</sequence>
<protein>
    <recommendedName>
        <fullName evidence="9">Kinetochore protein SPC25</fullName>
    </recommendedName>
</protein>
<dbReference type="Pfam" id="PF08234">
    <property type="entry name" value="Spindle_Spc25"/>
    <property type="match status" value="1"/>
</dbReference>
<keyword evidence="3 9" id="KW-0158">Chromosome</keyword>